<feature type="region of interest" description="Disordered" evidence="1">
    <location>
        <begin position="1"/>
        <end position="79"/>
    </location>
</feature>
<accession>A0A6J4ULI6</accession>
<proteinExistence type="predicted"/>
<name>A0A6J4ULI6_9BACT</name>
<dbReference type="EMBL" id="CADCWG010000128">
    <property type="protein sequence ID" value="CAA9552636.1"/>
    <property type="molecule type" value="Genomic_DNA"/>
</dbReference>
<evidence type="ECO:0000313" key="2">
    <source>
        <dbReference type="EMBL" id="CAA9552636.1"/>
    </source>
</evidence>
<organism evidence="2">
    <name type="scientific">uncultured Thermomicrobiales bacterium</name>
    <dbReference type="NCBI Taxonomy" id="1645740"/>
    <lineage>
        <taxon>Bacteria</taxon>
        <taxon>Pseudomonadati</taxon>
        <taxon>Thermomicrobiota</taxon>
        <taxon>Thermomicrobia</taxon>
        <taxon>Thermomicrobiales</taxon>
        <taxon>environmental samples</taxon>
    </lineage>
</organism>
<feature type="compositionally biased region" description="Basic and acidic residues" evidence="1">
    <location>
        <begin position="1"/>
        <end position="14"/>
    </location>
</feature>
<dbReference type="AlphaFoldDB" id="A0A6J4ULI6"/>
<evidence type="ECO:0000256" key="1">
    <source>
        <dbReference type="SAM" id="MobiDB-lite"/>
    </source>
</evidence>
<feature type="compositionally biased region" description="Basic and acidic residues" evidence="1">
    <location>
        <begin position="41"/>
        <end position="60"/>
    </location>
</feature>
<reference evidence="2" key="1">
    <citation type="submission" date="2020-02" db="EMBL/GenBank/DDBJ databases">
        <authorList>
            <person name="Meier V. D."/>
        </authorList>
    </citation>
    <scope>NUCLEOTIDE SEQUENCE</scope>
    <source>
        <strain evidence="2">AVDCRST_MAG49</strain>
    </source>
</reference>
<protein>
    <submittedName>
        <fullName evidence="2">Uncharacterized protein</fullName>
    </submittedName>
</protein>
<feature type="non-terminal residue" evidence="2">
    <location>
        <position position="1"/>
    </location>
</feature>
<sequence>GREVHQEHERDRRDVRRVHGRGTGRDEGACQGSEGGPAPRFAREPGGRGERRAREDRRDAGTGPRPGRAAPRDRQGQRAIPLAQTLVRDARLCQGRQGRLLLPVRGQVQRAVRDVRLQRHGEPRRRQHVADLLRAHGAVRRRRGKDRRAREEGGGL</sequence>
<feature type="non-terminal residue" evidence="2">
    <location>
        <position position="156"/>
    </location>
</feature>
<gene>
    <name evidence="2" type="ORF">AVDCRST_MAG49-1921</name>
</gene>